<comment type="caution">
    <text evidence="2">The sequence shown here is derived from an EMBL/GenBank/DDBJ whole genome shotgun (WGS) entry which is preliminary data.</text>
</comment>
<sequence length="175" mass="18949">MDSSPSCRREPGLVLRHGEPLSFYGRGAPQQGHVPHNQSKQYTVPTSGTGTNLRVVRIDFWPVKTQLPLSSVEKHGCRSLCALPRHLLRDPVGAHDSERVFAPGPHRCCIGVDASDGHAGRVRPGFYANNIQCPRFALGLALGRVPVGIGGIEHLTEARNVGPWFQEIGKAALHG</sequence>
<keyword evidence="3" id="KW-1185">Reference proteome</keyword>
<feature type="region of interest" description="Disordered" evidence="1">
    <location>
        <begin position="19"/>
        <end position="48"/>
    </location>
</feature>
<feature type="compositionally biased region" description="Polar residues" evidence="1">
    <location>
        <begin position="36"/>
        <end position="48"/>
    </location>
</feature>
<dbReference type="EMBL" id="JACEFI010000012">
    <property type="protein sequence ID" value="KAH0595481.1"/>
    <property type="molecule type" value="Genomic_DNA"/>
</dbReference>
<reference evidence="2 3" key="1">
    <citation type="submission" date="2020-07" db="EMBL/GenBank/DDBJ databases">
        <title>Metarhizium humberi genome.</title>
        <authorList>
            <person name="Lysoe E."/>
        </authorList>
    </citation>
    <scope>NUCLEOTIDE SEQUENCE [LARGE SCALE GENOMIC DNA]</scope>
    <source>
        <strain evidence="2 3">ESALQ1638</strain>
    </source>
</reference>
<dbReference type="AlphaFoldDB" id="A0A9P8M6F3"/>
<proteinExistence type="predicted"/>
<evidence type="ECO:0000313" key="3">
    <source>
        <dbReference type="Proteomes" id="UP000764110"/>
    </source>
</evidence>
<evidence type="ECO:0000256" key="1">
    <source>
        <dbReference type="SAM" id="MobiDB-lite"/>
    </source>
</evidence>
<gene>
    <name evidence="2" type="ORF">MHUMG1_06656</name>
</gene>
<organism evidence="2 3">
    <name type="scientific">Metarhizium humberi</name>
    <dbReference type="NCBI Taxonomy" id="2596975"/>
    <lineage>
        <taxon>Eukaryota</taxon>
        <taxon>Fungi</taxon>
        <taxon>Dikarya</taxon>
        <taxon>Ascomycota</taxon>
        <taxon>Pezizomycotina</taxon>
        <taxon>Sordariomycetes</taxon>
        <taxon>Hypocreomycetidae</taxon>
        <taxon>Hypocreales</taxon>
        <taxon>Clavicipitaceae</taxon>
        <taxon>Metarhizium</taxon>
    </lineage>
</organism>
<evidence type="ECO:0000313" key="2">
    <source>
        <dbReference type="EMBL" id="KAH0595481.1"/>
    </source>
</evidence>
<protein>
    <submittedName>
        <fullName evidence="2">Uncharacterized protein</fullName>
    </submittedName>
</protein>
<accession>A0A9P8M6F3</accession>
<name>A0A9P8M6F3_9HYPO</name>
<dbReference type="Proteomes" id="UP000764110">
    <property type="component" value="Unassembled WGS sequence"/>
</dbReference>